<organism evidence="2 3">
    <name type="scientific">Solea senegalensis</name>
    <name type="common">Senegalese sole</name>
    <dbReference type="NCBI Taxonomy" id="28829"/>
    <lineage>
        <taxon>Eukaryota</taxon>
        <taxon>Metazoa</taxon>
        <taxon>Chordata</taxon>
        <taxon>Craniata</taxon>
        <taxon>Vertebrata</taxon>
        <taxon>Euteleostomi</taxon>
        <taxon>Actinopterygii</taxon>
        <taxon>Neopterygii</taxon>
        <taxon>Teleostei</taxon>
        <taxon>Neoteleostei</taxon>
        <taxon>Acanthomorphata</taxon>
        <taxon>Carangaria</taxon>
        <taxon>Pleuronectiformes</taxon>
        <taxon>Pleuronectoidei</taxon>
        <taxon>Soleidae</taxon>
        <taxon>Solea</taxon>
    </lineage>
</organism>
<comment type="caution">
    <text evidence="2">The sequence shown here is derived from an EMBL/GenBank/DDBJ whole genome shotgun (WGS) entry which is preliminary data.</text>
</comment>
<dbReference type="Proteomes" id="UP000693946">
    <property type="component" value="Linkage Group LG12"/>
</dbReference>
<dbReference type="AlphaFoldDB" id="A0AAV6SM10"/>
<evidence type="ECO:0000256" key="1">
    <source>
        <dbReference type="SAM" id="MobiDB-lite"/>
    </source>
</evidence>
<keyword evidence="3" id="KW-1185">Reference proteome</keyword>
<proteinExistence type="predicted"/>
<accession>A0AAV6SM10</accession>
<dbReference type="EMBL" id="JAGKHQ010000004">
    <property type="protein sequence ID" value="KAG7517877.1"/>
    <property type="molecule type" value="Genomic_DNA"/>
</dbReference>
<sequence length="536" mass="60159">MEAACKSTDKQLSVLWLPPPPERMSTCLLPTLLIIHLAVGATLQDEREVKRICAGKEFQMPVGSTYSTVTFTPHNDGPKQVLLEETDVKDHRFTWTRDKTLILKEVTHSDQGLYAIKLFTGFTYEVVRLIVTECTKSYHRKYGENFEKTIPESGVLLDFSPRGVPPEAVPIVLWNRTYPKTRDIERGRLQRDGTVWIIERVTQDDQGNYTVRDKDGNVMSRSILSVRGHSFKVTRFTKESLNLPLFLPINHVHLTFTPTRHPNQSTLGHFDPKPPSGTVHLINGGQIMEENMQISLGRNGTTNEIIIAKLTSVHDGIYEIRDIKGNLVSSTILQVTGSKRVDKWRAIFKSISVPSGMFVSLTGLFLFLKHYPRCSLSQVIAGIRANPTPPANPLRVNIQDYSQPVSGPSGFYSHTQQPGTPRKWTPRASPTHTGYIPVSVGTPKTKNQTDRLAAGNSPHRNSTTEDIANEEDRRISFPVPGASDCLHSSEDCVQFQIKKDAHKERSNKSQEYFSILPLDTNTSDTCSVYISEKLDL</sequence>
<protein>
    <submittedName>
        <fullName evidence="2">Uncharacterized protein</fullName>
    </submittedName>
</protein>
<evidence type="ECO:0000313" key="3">
    <source>
        <dbReference type="Proteomes" id="UP000693946"/>
    </source>
</evidence>
<evidence type="ECO:0000313" key="2">
    <source>
        <dbReference type="EMBL" id="KAG7517877.1"/>
    </source>
</evidence>
<reference evidence="2 3" key="1">
    <citation type="journal article" date="2021" name="Sci. Rep.">
        <title>Chromosome anchoring in Senegalese sole (Solea senegalensis) reveals sex-associated markers and genome rearrangements in flatfish.</title>
        <authorList>
            <person name="Guerrero-Cozar I."/>
            <person name="Gomez-Garrido J."/>
            <person name="Berbel C."/>
            <person name="Martinez-Blanch J.F."/>
            <person name="Alioto T."/>
            <person name="Claros M.G."/>
            <person name="Gagnaire P.A."/>
            <person name="Manchado M."/>
        </authorList>
    </citation>
    <scope>NUCLEOTIDE SEQUENCE [LARGE SCALE GENOMIC DNA]</scope>
    <source>
        <strain evidence="2">Sse05_10M</strain>
    </source>
</reference>
<name>A0AAV6SM10_SOLSE</name>
<feature type="region of interest" description="Disordered" evidence="1">
    <location>
        <begin position="409"/>
        <end position="467"/>
    </location>
</feature>
<feature type="compositionally biased region" description="Polar residues" evidence="1">
    <location>
        <begin position="409"/>
        <end position="419"/>
    </location>
</feature>
<gene>
    <name evidence="2" type="ORF">JOB18_018627</name>
</gene>